<name>A0A2G9HU76_9LAMI</name>
<dbReference type="SUPFAM" id="SSF48264">
    <property type="entry name" value="Cytochrome P450"/>
    <property type="match status" value="1"/>
</dbReference>
<evidence type="ECO:0000313" key="8">
    <source>
        <dbReference type="EMBL" id="PIN21082.1"/>
    </source>
</evidence>
<keyword evidence="3 7" id="KW-0479">Metal-binding</keyword>
<keyword evidence="9" id="KW-1185">Reference proteome</keyword>
<dbReference type="Proteomes" id="UP000231279">
    <property type="component" value="Unassembled WGS sequence"/>
</dbReference>
<dbReference type="InterPro" id="IPR036396">
    <property type="entry name" value="Cyt_P450_sf"/>
</dbReference>
<comment type="subcellular location">
    <subcellularLocation>
        <location evidence="1">Membrane</location>
        <topology evidence="1">Single-pass membrane protein</topology>
    </subcellularLocation>
</comment>
<keyword evidence="5 7" id="KW-0408">Iron</keyword>
<dbReference type="InterPro" id="IPR002401">
    <property type="entry name" value="Cyt_P450_E_grp-I"/>
</dbReference>
<comment type="caution">
    <text evidence="8">The sequence shown here is derived from an EMBL/GenBank/DDBJ whole genome shotgun (WGS) entry which is preliminary data.</text>
</comment>
<evidence type="ECO:0000256" key="5">
    <source>
        <dbReference type="ARBA" id="ARBA00023004"/>
    </source>
</evidence>
<dbReference type="PRINTS" id="PR00463">
    <property type="entry name" value="EP450I"/>
</dbReference>
<evidence type="ECO:0000256" key="2">
    <source>
        <dbReference type="ARBA" id="ARBA00022617"/>
    </source>
</evidence>
<dbReference type="GO" id="GO:0005506">
    <property type="term" value="F:iron ion binding"/>
    <property type="evidence" value="ECO:0007669"/>
    <property type="project" value="InterPro"/>
</dbReference>
<dbReference type="GO" id="GO:0004497">
    <property type="term" value="F:monooxygenase activity"/>
    <property type="evidence" value="ECO:0007669"/>
    <property type="project" value="UniProtKB-KW"/>
</dbReference>
<dbReference type="GO" id="GO:0020037">
    <property type="term" value="F:heme binding"/>
    <property type="evidence" value="ECO:0007669"/>
    <property type="project" value="InterPro"/>
</dbReference>
<evidence type="ECO:0000256" key="3">
    <source>
        <dbReference type="ARBA" id="ARBA00022723"/>
    </source>
</evidence>
<evidence type="ECO:0000256" key="6">
    <source>
        <dbReference type="ARBA" id="ARBA00023033"/>
    </source>
</evidence>
<proteinExistence type="predicted"/>
<comment type="cofactor">
    <cofactor evidence="7">
        <name>heme</name>
        <dbReference type="ChEBI" id="CHEBI:30413"/>
    </cofactor>
</comment>
<protein>
    <submittedName>
        <fullName evidence="8">Cytochrome P450 CYP2 subfamily</fullName>
        <ecNumber evidence="8">1.14.13.89</ecNumber>
    </submittedName>
</protein>
<evidence type="ECO:0000256" key="4">
    <source>
        <dbReference type="ARBA" id="ARBA00023002"/>
    </source>
</evidence>
<dbReference type="EMBL" id="NKXS01001006">
    <property type="protein sequence ID" value="PIN21082.1"/>
    <property type="molecule type" value="Genomic_DNA"/>
</dbReference>
<feature type="binding site" description="axial binding residue" evidence="7">
    <location>
        <position position="344"/>
    </location>
    <ligand>
        <name>heme</name>
        <dbReference type="ChEBI" id="CHEBI:30413"/>
    </ligand>
    <ligandPart>
        <name>Fe</name>
        <dbReference type="ChEBI" id="CHEBI:18248"/>
    </ligandPart>
</feature>
<evidence type="ECO:0000313" key="9">
    <source>
        <dbReference type="Proteomes" id="UP000231279"/>
    </source>
</evidence>
<keyword evidence="4 8" id="KW-0560">Oxidoreductase</keyword>
<evidence type="ECO:0000256" key="1">
    <source>
        <dbReference type="ARBA" id="ARBA00004167"/>
    </source>
</evidence>
<dbReference type="GO" id="GO:0016020">
    <property type="term" value="C:membrane"/>
    <property type="evidence" value="ECO:0007669"/>
    <property type="project" value="UniProtKB-SubCell"/>
</dbReference>
<gene>
    <name evidence="8" type="ORF">CDL12_06227</name>
</gene>
<keyword evidence="6" id="KW-0503">Monooxygenase</keyword>
<dbReference type="OrthoDB" id="2789670at2759"/>
<dbReference type="STRING" id="429701.A0A2G9HU76"/>
<organism evidence="8 9">
    <name type="scientific">Handroanthus impetiginosus</name>
    <dbReference type="NCBI Taxonomy" id="429701"/>
    <lineage>
        <taxon>Eukaryota</taxon>
        <taxon>Viridiplantae</taxon>
        <taxon>Streptophyta</taxon>
        <taxon>Embryophyta</taxon>
        <taxon>Tracheophyta</taxon>
        <taxon>Spermatophyta</taxon>
        <taxon>Magnoliopsida</taxon>
        <taxon>eudicotyledons</taxon>
        <taxon>Gunneridae</taxon>
        <taxon>Pentapetalae</taxon>
        <taxon>asterids</taxon>
        <taxon>lamiids</taxon>
        <taxon>Lamiales</taxon>
        <taxon>Bignoniaceae</taxon>
        <taxon>Crescentiina</taxon>
        <taxon>Tabebuia alliance</taxon>
        <taxon>Handroanthus</taxon>
    </lineage>
</organism>
<dbReference type="AlphaFoldDB" id="A0A2G9HU76"/>
<accession>A0A2G9HU76</accession>
<dbReference type="EC" id="1.14.13.89" evidence="8"/>
<dbReference type="Pfam" id="PF00067">
    <property type="entry name" value="p450"/>
    <property type="match status" value="2"/>
</dbReference>
<evidence type="ECO:0000256" key="7">
    <source>
        <dbReference type="PIRSR" id="PIRSR602401-1"/>
    </source>
</evidence>
<dbReference type="InterPro" id="IPR001128">
    <property type="entry name" value="Cyt_P450"/>
</dbReference>
<reference evidence="9" key="1">
    <citation type="journal article" date="2018" name="Gigascience">
        <title>Genome assembly of the Pink Ipe (Handroanthus impetiginosus, Bignoniaceae), a highly valued, ecologically keystone Neotropical timber forest tree.</title>
        <authorList>
            <person name="Silva-Junior O.B."/>
            <person name="Grattapaglia D."/>
            <person name="Novaes E."/>
            <person name="Collevatti R.G."/>
        </authorList>
    </citation>
    <scope>NUCLEOTIDE SEQUENCE [LARGE SCALE GENOMIC DNA]</scope>
    <source>
        <strain evidence="9">cv. UFG-1</strain>
    </source>
</reference>
<sequence>MHFLVLTPTNLPPSPPSLPIIGHIHLLRQPIHSTLHELSHKYGHVISLRLGSRKVLVVSSPEAAKGCFTKNDIVFANRPEILAGKLLHYNCSTVGFAPYGGHWRDLRGLSALELFSPSSIALFSSVREEEVYLMLRQYCGKYANVKDEEARLFQCIIREVQELTVNSNMGDYFPLFKWFDIRGVQKKMTSLNKKMDKFFQDLIDEHRKAKNESKKKTLIGAMLLRQEIEHELHSTTRKYCFDDIIKGILFLTYLDTCSIFYFIIGIHEKCAEYFITKKLIGNTVHLTFCDYDVPRGTMLLVNLWTIQKDPKLWEESNKFMPERFSEKEFEGYKLMPFGAGRRACAQGLFFEWERVSTEEIDSVEGAGLTVSKVKSLEALCKPRKA</sequence>
<dbReference type="Gene3D" id="1.10.630.10">
    <property type="entry name" value="Cytochrome P450"/>
    <property type="match status" value="2"/>
</dbReference>
<dbReference type="InterPro" id="IPR050651">
    <property type="entry name" value="Plant_Cytochrome_P450_Monoox"/>
</dbReference>
<keyword evidence="2 7" id="KW-0349">Heme</keyword>
<dbReference type="PANTHER" id="PTHR47947:SF20">
    <property type="entry name" value="CYTOCHROME P450 FAMILY PROTEIN"/>
    <property type="match status" value="1"/>
</dbReference>
<dbReference type="GO" id="GO:0016705">
    <property type="term" value="F:oxidoreductase activity, acting on paired donors, with incorporation or reduction of molecular oxygen"/>
    <property type="evidence" value="ECO:0007669"/>
    <property type="project" value="InterPro"/>
</dbReference>
<dbReference type="PANTHER" id="PTHR47947">
    <property type="entry name" value="CYTOCHROME P450 82C3-RELATED"/>
    <property type="match status" value="1"/>
</dbReference>